<dbReference type="InterPro" id="IPR004090">
    <property type="entry name" value="Chemotax_Me-accpt_rcpt"/>
</dbReference>
<dbReference type="InterPro" id="IPR024478">
    <property type="entry name" value="HlyB_4HB_MCP"/>
</dbReference>
<accession>D9R1W4</accession>
<dbReference type="PaxDb" id="610130-Closa_0215"/>
<evidence type="ECO:0000259" key="5">
    <source>
        <dbReference type="PROSITE" id="PS50111"/>
    </source>
</evidence>
<evidence type="ECO:0000256" key="3">
    <source>
        <dbReference type="PROSITE-ProRule" id="PRU00284"/>
    </source>
</evidence>
<sequence length="582" mass="63245">MKNFSVAKKLSTSFTLIVVLFGTLLACVVTIGMRSVSHYFSGFYSGAYQVVYTTEQLNQSLNALEKYLLMMITTDDAQKAAEYEKEFNSKRTEVNEKITFLQNKLTLQSNKDKLNELIQDSATGQELNQKMLDLYKSGNKEAAKELYFSDFIAAAGSSRDLSSAINDSAKIVADQYYKNARQAENKAYLIILIFSIFILFCVILLSLYMIRNITKPVQEIEHAMKKLSSGVLDVEVGYTSKDEFGELAGSVRMMVAELKEYIHNIAYVTSEISNGNMGVTVDIEYQNDFAPIKESLEQITASLNGTLSKISIASQQVTAGSAQMSAGAQALSQGATEQASSAEELAASINEVSEKVKQNADHARQASANMDETTVEIDRGDAQMKKLVEAMNGIENTSSQIGKIIKAIEDIAFQTNILSLNAAVEAARAGEAGRGFAVVADEVRNLAGKSAEAAKDTTELIQNTLIAIENGNNMVIETEKHLNQIAGRAKTVNTLIKKISAASEAQASSVEQINLGINQISSVIQTNSATAEESAASSEELSAQAETLNALVAHFKLTNELKASTEQNQIPTEQDEKYAVAF</sequence>
<dbReference type="GO" id="GO:0004888">
    <property type="term" value="F:transmembrane signaling receptor activity"/>
    <property type="evidence" value="ECO:0007669"/>
    <property type="project" value="InterPro"/>
</dbReference>
<feature type="domain" description="Methyl-accepting transducer" evidence="5">
    <location>
        <begin position="313"/>
        <end position="542"/>
    </location>
</feature>
<dbReference type="SMART" id="SM00304">
    <property type="entry name" value="HAMP"/>
    <property type="match status" value="1"/>
</dbReference>
<comment type="similarity">
    <text evidence="2">Belongs to the methyl-accepting chemotaxis (MCP) protein family.</text>
</comment>
<dbReference type="Gene3D" id="1.10.287.950">
    <property type="entry name" value="Methyl-accepting chemotaxis protein"/>
    <property type="match status" value="1"/>
</dbReference>
<keyword evidence="3" id="KW-0807">Transducer</keyword>
<evidence type="ECO:0000313" key="8">
    <source>
        <dbReference type="Proteomes" id="UP000001662"/>
    </source>
</evidence>
<keyword evidence="4" id="KW-0812">Transmembrane</keyword>
<dbReference type="PANTHER" id="PTHR43531">
    <property type="entry name" value="PROTEIN ICFG"/>
    <property type="match status" value="1"/>
</dbReference>
<dbReference type="STRING" id="610130.Closa_0215"/>
<feature type="domain" description="HAMP" evidence="6">
    <location>
        <begin position="211"/>
        <end position="263"/>
    </location>
</feature>
<dbReference type="eggNOG" id="COG0840">
    <property type="taxonomic scope" value="Bacteria"/>
</dbReference>
<dbReference type="Proteomes" id="UP000001662">
    <property type="component" value="Chromosome"/>
</dbReference>
<dbReference type="EMBL" id="CP002109">
    <property type="protein sequence ID" value="ADL02855.1"/>
    <property type="molecule type" value="Genomic_DNA"/>
</dbReference>
<dbReference type="PROSITE" id="PS50111">
    <property type="entry name" value="CHEMOTAXIS_TRANSDUC_2"/>
    <property type="match status" value="1"/>
</dbReference>
<evidence type="ECO:0000256" key="1">
    <source>
        <dbReference type="ARBA" id="ARBA00022500"/>
    </source>
</evidence>
<dbReference type="FunFam" id="1.10.287.950:FF:000001">
    <property type="entry name" value="Methyl-accepting chemotaxis sensory transducer"/>
    <property type="match status" value="1"/>
</dbReference>
<reference evidence="7" key="1">
    <citation type="submission" date="2010-07" db="EMBL/GenBank/DDBJ databases">
        <title>Complete sequence of Clostridium saccharolyticum WM1.</title>
        <authorList>
            <consortium name="US DOE Joint Genome Institute"/>
            <person name="Lucas S."/>
            <person name="Copeland A."/>
            <person name="Lapidus A."/>
            <person name="Cheng J.-F."/>
            <person name="Bruce D."/>
            <person name="Goodwin L."/>
            <person name="Pitluck S."/>
            <person name="Chertkov O."/>
            <person name="Detter J.C."/>
            <person name="Han C."/>
            <person name="Tapia R."/>
            <person name="Land M."/>
            <person name="Hauser L."/>
            <person name="Chang Y.-J."/>
            <person name="Jeffries C."/>
            <person name="Kyrpides N."/>
            <person name="Ivanova N."/>
            <person name="Mikhailova N."/>
            <person name="Mouttaki H."/>
            <person name="Lin L."/>
            <person name="Zhou J."/>
            <person name="Hemme C.L."/>
            <person name="Woyke T."/>
        </authorList>
    </citation>
    <scope>NUCLEOTIDE SEQUENCE [LARGE SCALE GENOMIC DNA]</scope>
    <source>
        <strain evidence="7">WM1</strain>
    </source>
</reference>
<feature type="transmembrane region" description="Helical" evidence="4">
    <location>
        <begin position="187"/>
        <end position="210"/>
    </location>
</feature>
<keyword evidence="1" id="KW-0145">Chemotaxis</keyword>
<dbReference type="OrthoDB" id="9814363at2"/>
<protein>
    <submittedName>
        <fullName evidence="7">Methyl-accepting chemotaxis sensory transducer</fullName>
    </submittedName>
</protein>
<dbReference type="PROSITE" id="PS50885">
    <property type="entry name" value="HAMP"/>
    <property type="match status" value="1"/>
</dbReference>
<evidence type="ECO:0000259" key="6">
    <source>
        <dbReference type="PROSITE" id="PS50885"/>
    </source>
</evidence>
<dbReference type="InterPro" id="IPR004089">
    <property type="entry name" value="MCPsignal_dom"/>
</dbReference>
<dbReference type="InterPro" id="IPR051310">
    <property type="entry name" value="MCP_chemotaxis"/>
</dbReference>
<dbReference type="Pfam" id="PF00672">
    <property type="entry name" value="HAMP"/>
    <property type="match status" value="1"/>
</dbReference>
<dbReference type="PRINTS" id="PR00260">
    <property type="entry name" value="CHEMTRNSDUCR"/>
</dbReference>
<dbReference type="Pfam" id="PF12729">
    <property type="entry name" value="4HB_MCP_1"/>
    <property type="match status" value="1"/>
</dbReference>
<dbReference type="SUPFAM" id="SSF58104">
    <property type="entry name" value="Methyl-accepting chemotaxis protein (MCP) signaling domain"/>
    <property type="match status" value="1"/>
</dbReference>
<dbReference type="Pfam" id="PF00015">
    <property type="entry name" value="MCPsignal"/>
    <property type="match status" value="1"/>
</dbReference>
<dbReference type="PANTHER" id="PTHR43531:SF11">
    <property type="entry name" value="METHYL-ACCEPTING CHEMOTAXIS PROTEIN 3"/>
    <property type="match status" value="1"/>
</dbReference>
<dbReference type="GO" id="GO:0006935">
    <property type="term" value="P:chemotaxis"/>
    <property type="evidence" value="ECO:0007669"/>
    <property type="project" value="UniProtKB-KW"/>
</dbReference>
<gene>
    <name evidence="7" type="ordered locus">Closa_0215</name>
</gene>
<dbReference type="HOGENOM" id="CLU_000445_107_16_9"/>
<dbReference type="AlphaFoldDB" id="D9R1W4"/>
<dbReference type="CDD" id="cd11386">
    <property type="entry name" value="MCP_signal"/>
    <property type="match status" value="1"/>
</dbReference>
<dbReference type="KEGG" id="csh:Closa_0215"/>
<dbReference type="InterPro" id="IPR003660">
    <property type="entry name" value="HAMP_dom"/>
</dbReference>
<proteinExistence type="inferred from homology"/>
<dbReference type="GO" id="GO:0005886">
    <property type="term" value="C:plasma membrane"/>
    <property type="evidence" value="ECO:0007669"/>
    <property type="project" value="TreeGrafter"/>
</dbReference>
<organism evidence="7 8">
    <name type="scientific">Lacrimispora saccharolytica (strain ATCC 35040 / DSM 2544 / NRCC 2533 / WM1)</name>
    <name type="common">Clostridium saccharolyticum</name>
    <dbReference type="NCBI Taxonomy" id="610130"/>
    <lineage>
        <taxon>Bacteria</taxon>
        <taxon>Bacillati</taxon>
        <taxon>Bacillota</taxon>
        <taxon>Clostridia</taxon>
        <taxon>Lachnospirales</taxon>
        <taxon>Lachnospiraceae</taxon>
        <taxon>Lacrimispora</taxon>
    </lineage>
</organism>
<name>D9R1W4_LACSW</name>
<evidence type="ECO:0000313" key="7">
    <source>
        <dbReference type="EMBL" id="ADL02855.1"/>
    </source>
</evidence>
<keyword evidence="4" id="KW-0472">Membrane</keyword>
<dbReference type="RefSeq" id="WP_013270955.1">
    <property type="nucleotide sequence ID" value="NC_014376.1"/>
</dbReference>
<dbReference type="CDD" id="cd06225">
    <property type="entry name" value="HAMP"/>
    <property type="match status" value="1"/>
</dbReference>
<keyword evidence="4" id="KW-1133">Transmembrane helix</keyword>
<dbReference type="PROSITE" id="PS51257">
    <property type="entry name" value="PROKAR_LIPOPROTEIN"/>
    <property type="match status" value="1"/>
</dbReference>
<evidence type="ECO:0000256" key="4">
    <source>
        <dbReference type="SAM" id="Phobius"/>
    </source>
</evidence>
<dbReference type="eggNOG" id="COG2972">
    <property type="taxonomic scope" value="Bacteria"/>
</dbReference>
<keyword evidence="8" id="KW-1185">Reference proteome</keyword>
<dbReference type="SMART" id="SM00283">
    <property type="entry name" value="MA"/>
    <property type="match status" value="1"/>
</dbReference>
<dbReference type="GO" id="GO:0007165">
    <property type="term" value="P:signal transduction"/>
    <property type="evidence" value="ECO:0007669"/>
    <property type="project" value="UniProtKB-KW"/>
</dbReference>
<evidence type="ECO:0000256" key="2">
    <source>
        <dbReference type="ARBA" id="ARBA00029447"/>
    </source>
</evidence>
<dbReference type="Gene3D" id="6.10.340.10">
    <property type="match status" value="1"/>
</dbReference>